<keyword evidence="3" id="KW-1185">Reference proteome</keyword>
<proteinExistence type="predicted"/>
<accession>A0A1E3RGV6</accession>
<keyword evidence="1" id="KW-0812">Transmembrane</keyword>
<evidence type="ECO:0000313" key="3">
    <source>
        <dbReference type="Proteomes" id="UP000094053"/>
    </source>
</evidence>
<organism evidence="2 3">
    <name type="scientific">Mycolicibacterium flavescens</name>
    <name type="common">Mycobacterium flavescens</name>
    <dbReference type="NCBI Taxonomy" id="1776"/>
    <lineage>
        <taxon>Bacteria</taxon>
        <taxon>Bacillati</taxon>
        <taxon>Actinomycetota</taxon>
        <taxon>Actinomycetes</taxon>
        <taxon>Mycobacteriales</taxon>
        <taxon>Mycobacteriaceae</taxon>
        <taxon>Mycolicibacterium</taxon>
    </lineage>
</organism>
<name>A0A1E3RGV6_MYCFV</name>
<evidence type="ECO:0000313" key="2">
    <source>
        <dbReference type="EMBL" id="ODQ88692.1"/>
    </source>
</evidence>
<reference evidence="3" key="1">
    <citation type="submission" date="2016-09" db="EMBL/GenBank/DDBJ databases">
        <authorList>
            <person name="Greninger A.L."/>
            <person name="Jerome K.R."/>
            <person name="Mcnair B."/>
            <person name="Wallis C."/>
            <person name="Fang F."/>
        </authorList>
    </citation>
    <scope>NUCLEOTIDE SEQUENCE [LARGE SCALE GENOMIC DNA]</scope>
    <source>
        <strain evidence="3">M6</strain>
    </source>
</reference>
<comment type="caution">
    <text evidence="2">The sequence shown here is derived from an EMBL/GenBank/DDBJ whole genome shotgun (WGS) entry which is preliminary data.</text>
</comment>
<keyword evidence="1" id="KW-1133">Transmembrane helix</keyword>
<dbReference type="Proteomes" id="UP000094053">
    <property type="component" value="Unassembled WGS sequence"/>
</dbReference>
<gene>
    <name evidence="2" type="ORF">BHQ18_17655</name>
</gene>
<dbReference type="AlphaFoldDB" id="A0A1E3RGV6"/>
<dbReference type="STRING" id="1776.BHQ18_17655"/>
<dbReference type="RefSeq" id="WP_069414946.1">
    <property type="nucleotide sequence ID" value="NZ_JACKUL010000031.1"/>
</dbReference>
<feature type="transmembrane region" description="Helical" evidence="1">
    <location>
        <begin position="52"/>
        <end position="73"/>
    </location>
</feature>
<evidence type="ECO:0000256" key="1">
    <source>
        <dbReference type="SAM" id="Phobius"/>
    </source>
</evidence>
<keyword evidence="1" id="KW-0472">Membrane</keyword>
<protein>
    <submittedName>
        <fullName evidence="2">Uncharacterized protein</fullName>
    </submittedName>
</protein>
<feature type="transmembrane region" description="Helical" evidence="1">
    <location>
        <begin position="9"/>
        <end position="32"/>
    </location>
</feature>
<dbReference type="OrthoDB" id="4567248at2"/>
<dbReference type="EMBL" id="MIHA01000013">
    <property type="protein sequence ID" value="ODQ88692.1"/>
    <property type="molecule type" value="Genomic_DNA"/>
</dbReference>
<sequence>MFSALRKILGFQVTIGELMAAALILGTPYLLIGVFWSTTHTDHLREMDGADLAVSYLGSIVSWPVLLFSNVCMT</sequence>